<gene>
    <name evidence="6" type="ORF">A7C99_3452</name>
</gene>
<dbReference type="InterPro" id="IPR022093">
    <property type="entry name" value="Rad26-like_helical"/>
</dbReference>
<organism evidence="6 7">
    <name type="scientific">Trichophyton rubrum</name>
    <name type="common">Athlete's foot fungus</name>
    <name type="synonym">Epidermophyton rubrum</name>
    <dbReference type="NCBI Taxonomy" id="5551"/>
    <lineage>
        <taxon>Eukaryota</taxon>
        <taxon>Fungi</taxon>
        <taxon>Dikarya</taxon>
        <taxon>Ascomycota</taxon>
        <taxon>Pezizomycotina</taxon>
        <taxon>Eurotiomycetes</taxon>
        <taxon>Eurotiomycetidae</taxon>
        <taxon>Onygenales</taxon>
        <taxon>Arthrodermataceae</taxon>
        <taxon>Trichophyton</taxon>
    </lineage>
</organism>
<feature type="region of interest" description="Disordered" evidence="2">
    <location>
        <begin position="344"/>
        <end position="459"/>
    </location>
</feature>
<evidence type="ECO:0000313" key="6">
    <source>
        <dbReference type="EMBL" id="OAL64973.1"/>
    </source>
</evidence>
<evidence type="ECO:0000259" key="3">
    <source>
        <dbReference type="Pfam" id="PF12331"/>
    </source>
</evidence>
<dbReference type="InterPro" id="IPR048380">
    <property type="entry name" value="Rad26-like_N"/>
</dbReference>
<proteinExistence type="predicted"/>
<evidence type="ECO:0000259" key="4">
    <source>
        <dbReference type="Pfam" id="PF21046"/>
    </source>
</evidence>
<dbReference type="EMBL" id="LHPM01000014">
    <property type="protein sequence ID" value="OAL64973.1"/>
    <property type="molecule type" value="Genomic_DNA"/>
</dbReference>
<dbReference type="Pfam" id="PF21046">
    <property type="entry name" value="Rad26-like_C"/>
    <property type="match status" value="1"/>
</dbReference>
<accession>A0A178F020</accession>
<feature type="compositionally biased region" description="Low complexity" evidence="2">
    <location>
        <begin position="90"/>
        <end position="100"/>
    </location>
</feature>
<reference evidence="6 7" key="1">
    <citation type="submission" date="2016-05" db="EMBL/GenBank/DDBJ databases">
        <title>Genome sequencing of Trichophyton rubrum CMCC(F)T1i isolated from hair.</title>
        <authorList>
            <person name="Zhan P."/>
            <person name="Tao Y."/>
            <person name="Liu W."/>
        </authorList>
    </citation>
    <scope>NUCLEOTIDE SEQUENCE [LARGE SCALE GENOMIC DNA]</scope>
    <source>
        <strain evidence="7">CMCC(F)T1i</strain>
    </source>
</reference>
<name>A0A178F020_TRIRU</name>
<dbReference type="VEuPathDB" id="FungiDB:TERG_06544"/>
<feature type="compositionally biased region" description="Polar residues" evidence="2">
    <location>
        <begin position="117"/>
        <end position="128"/>
    </location>
</feature>
<sequence>MIFSAGERLKGRPGSELKLAAPPILLDSRKSHPIAWDEAADEGGSDGMEDDNFWDDGVDDSAYDALLELEQDAYRTTQQGAVVPPSIETQQQQLQQLQELQQHDQPASRPVRPSLIRHSTSNTSSSTVEQRRRRRNPTQHLRPALSFGDTDYQQWDASVLDKDDGLDLVDEQDALLETPGESGEGGGQQLGYTSTSLAPGQWRRITADEPGVMVEPMQTDGLQGSHADTSFHTHPLAAAHVEELKDQIEQLTRERERLAQELAAATASEEARAGEIAIIRANQLKLEKNHNRQISALKSAMEEETRKYRAEIEAALMESKRLAAENGFLKHDLQEEAYRASKLQHNFRNKPKDDKPHPATPRKTKSLPLRDGFDDDELMVSPSKSAGRRSKRGTPMTSNKRKRAVDDSPIPLALQLSQSLGGTADDNGNAETPGGGKEETLAESQQKQQQQQPKREDRNMRYMRLILNHRTYPRNAPDMEVFSSMYFPSEPDRKFSSIVIQSITAQSSSNYAVDYTKAIASLWSRSLKEHFHSPIAMFMSIVKFILHLDLHKLAPCVIESIVPVLQNSGYINGVPRFTSSPVSHENLGKVKRTPQKKLDHRVSSTEALEILYLIVSGCQQNRQALELFWRCVGYDFILIMLNSYQQLNDIILTLKILACGQLANTFGPICDSESQQLEHEKYIIDRAANLLSELPSSDEGEKPYTAWEITTLRVEVMLFLNEIAFSIPNPERNRLGKMIASHPSALARAFRSMHDELDAMYSNPPERDLHATLVNGLTRFVYGIIKLFPGQVDLPSRLRAVPGAVQKHLVVLTRLAFSEGLLLEAGISDQTVEMAHELLEEAINPQEAEALVEAFRSSKADE</sequence>
<dbReference type="Proteomes" id="UP000243015">
    <property type="component" value="Unassembled WGS sequence"/>
</dbReference>
<protein>
    <submittedName>
        <fullName evidence="6">DNA repair protein Rad26</fullName>
    </submittedName>
</protein>
<dbReference type="Pfam" id="PF12331">
    <property type="entry name" value="Rad26-like_helical_rpts"/>
    <property type="match status" value="1"/>
</dbReference>
<feature type="domain" description="Rad26-like N-terminal" evidence="5">
    <location>
        <begin position="462"/>
        <end position="505"/>
    </location>
</feature>
<evidence type="ECO:0000259" key="5">
    <source>
        <dbReference type="Pfam" id="PF21048"/>
    </source>
</evidence>
<feature type="compositionally biased region" description="Acidic residues" evidence="2">
    <location>
        <begin position="38"/>
        <end position="57"/>
    </location>
</feature>
<dbReference type="Pfam" id="PF21048">
    <property type="entry name" value="Rad26-like_N"/>
    <property type="match status" value="1"/>
</dbReference>
<evidence type="ECO:0000256" key="1">
    <source>
        <dbReference type="SAM" id="Coils"/>
    </source>
</evidence>
<evidence type="ECO:0000313" key="7">
    <source>
        <dbReference type="Proteomes" id="UP000243015"/>
    </source>
</evidence>
<dbReference type="InterPro" id="IPR048379">
    <property type="entry name" value="Rad26-like_C"/>
</dbReference>
<dbReference type="AlphaFoldDB" id="A0A178F020"/>
<feature type="region of interest" description="Disordered" evidence="2">
    <location>
        <begin position="88"/>
        <end position="146"/>
    </location>
</feature>
<feature type="domain" description="Rad26-like helical repeats" evidence="3">
    <location>
        <begin position="564"/>
        <end position="785"/>
    </location>
</feature>
<comment type="caution">
    <text evidence="6">The sequence shown here is derived from an EMBL/GenBank/DDBJ whole genome shotgun (WGS) entry which is preliminary data.</text>
</comment>
<evidence type="ECO:0000256" key="2">
    <source>
        <dbReference type="SAM" id="MobiDB-lite"/>
    </source>
</evidence>
<feature type="region of interest" description="Disordered" evidence="2">
    <location>
        <begin position="35"/>
        <end position="57"/>
    </location>
</feature>
<keyword evidence="1" id="KW-0175">Coiled coil</keyword>
<feature type="coiled-coil region" evidence="1">
    <location>
        <begin position="234"/>
        <end position="318"/>
    </location>
</feature>
<feature type="domain" description="Rad26-like C-terminal" evidence="4">
    <location>
        <begin position="793"/>
        <end position="855"/>
    </location>
</feature>